<dbReference type="InterPro" id="IPR014144">
    <property type="entry name" value="LigD_PE_domain"/>
</dbReference>
<dbReference type="InterPro" id="IPR012309">
    <property type="entry name" value="DNA_ligase_ATP-dep_C"/>
</dbReference>
<keyword evidence="8" id="KW-0547">Nucleotide-binding</keyword>
<organism evidence="23 24">
    <name type="scientific">Dyadobacter arcticus</name>
    <dbReference type="NCBI Taxonomy" id="1078754"/>
    <lineage>
        <taxon>Bacteria</taxon>
        <taxon>Pseudomonadati</taxon>
        <taxon>Bacteroidota</taxon>
        <taxon>Cytophagia</taxon>
        <taxon>Cytophagales</taxon>
        <taxon>Spirosomataceae</taxon>
        <taxon>Dyadobacter</taxon>
    </lineage>
</organism>
<dbReference type="EMBL" id="JAASQJ010000003">
    <property type="protein sequence ID" value="NIJ54318.1"/>
    <property type="molecule type" value="Genomic_DNA"/>
</dbReference>
<dbReference type="CDD" id="cd07971">
    <property type="entry name" value="OBF_DNA_ligase_LigD"/>
    <property type="match status" value="1"/>
</dbReference>
<sequence>MQKSSPSKSRTMGLTKYNEKRKFDKTPEPKGGEAKSEELIFVIQKHDASRLHYDFRLEMDGVLKSWAVPKGPSTDPAVKRLAMMVEDHPYDYKDFEGIIPDGNYGAGTVMVWDYGTYEPLEDVDSKEGKEKLLLKELASGSVKIRMHGKKLKGEFALVKTKGMAENSWLLIKHRDKFADEADITEKDRSVISRKTLKGIEENPGEVYGEKESEPDTKSKTKKEPKNTKSTAKANEVLEEKSEEEKPEAKKKTADLLKSAPKSKFPETFIPMLATLVAEPFDDPGWEYEVKWDGYRAIAYLNKGSVELKSRNKKSFVDKFYPVYEDLKNWKINAVLDGEIVVINEKGHSDFGALQNWRSEADGQLVYYVFDVLWLDGKDLTQLPLTERKAILQSIVDDDSPVKIGYSVAAEGTAFFDAAREMGLEGIIAKKSESVYALGIRSKDWLKIKINKRQEVIVAGYTHNEGTSKPFSALLLAAYENGALQYVGKVGTGFSDKQQKEMLTLFKPHIIKESPFKETPDYNKPSRFRPNPPKANATWLKPELVCEVSFTEVTSDGVFRHPSFEGMRDDKSAKDVIREIAKSTEEVVNETDSTPENEVIKKPSKAKRKTLLNPKDETQVRKVNGNELKFSNLSKVFWPDDKITKRDLINYYYQVAPFILPYLENRPLSLNRYPNGINGKSFYQKDVTGKVPPWIETTPYTAGDDDEQKNFMLSNDDASLLYMANLGCIDMNPWNSRITTPDNPDWCLLDLDPDTTNTFEQVILTAQTIKQLLDSLQVESHCKTSGSTGLHIYIPLGAKYSYDQCQMFAQWVAGQVQQELPGFTSVERMTKNRKGKLYIDYLQNRPKATLAAPYSIRPKPGATVSMPLYWEEVKEGLQLKDFTIHNAVERINEVGDLFKPVLGKGIVLEDVIAKIDLNEPA</sequence>
<dbReference type="InterPro" id="IPR014145">
    <property type="entry name" value="LigD_pol_dom"/>
</dbReference>
<comment type="catalytic activity">
    <reaction evidence="20">
        <text>ATP + (deoxyribonucleotide)n-3'-hydroxyl + 5'-phospho-(deoxyribonucleotide)m = (deoxyribonucleotide)n+m + AMP + diphosphate.</text>
        <dbReference type="EC" id="6.5.1.1"/>
    </reaction>
</comment>
<evidence type="ECO:0000259" key="22">
    <source>
        <dbReference type="PROSITE" id="PS50160"/>
    </source>
</evidence>
<evidence type="ECO:0000256" key="3">
    <source>
        <dbReference type="ARBA" id="ARBA00022598"/>
    </source>
</evidence>
<dbReference type="NCBIfam" id="TIGR02777">
    <property type="entry name" value="LigD_PE_dom"/>
    <property type="match status" value="1"/>
</dbReference>
<keyword evidence="6" id="KW-0540">Nuclease</keyword>
<evidence type="ECO:0000256" key="2">
    <source>
        <dbReference type="ARBA" id="ARBA00012727"/>
    </source>
</evidence>
<feature type="compositionally biased region" description="Basic and acidic residues" evidence="21">
    <location>
        <begin position="207"/>
        <end position="226"/>
    </location>
</feature>
<accession>A0ABX0UMT6</accession>
<dbReference type="NCBIfam" id="TIGR02779">
    <property type="entry name" value="NHEJ_ligase_lig"/>
    <property type="match status" value="1"/>
</dbReference>
<dbReference type="Proteomes" id="UP001179181">
    <property type="component" value="Unassembled WGS sequence"/>
</dbReference>
<evidence type="ECO:0000256" key="4">
    <source>
        <dbReference type="ARBA" id="ARBA00022679"/>
    </source>
</evidence>
<gene>
    <name evidence="23" type="ORF">FHS68_003500</name>
</gene>
<keyword evidence="5" id="KW-0548">Nucleotidyltransferase</keyword>
<evidence type="ECO:0000256" key="20">
    <source>
        <dbReference type="ARBA" id="ARBA00034003"/>
    </source>
</evidence>
<dbReference type="PROSITE" id="PS50160">
    <property type="entry name" value="DNA_LIGASE_A3"/>
    <property type="match status" value="1"/>
</dbReference>
<keyword evidence="4" id="KW-0808">Transferase</keyword>
<comment type="caution">
    <text evidence="23">The sequence shown here is derived from an EMBL/GenBank/DDBJ whole genome shotgun (WGS) entry which is preliminary data.</text>
</comment>
<feature type="compositionally biased region" description="Basic and acidic residues" evidence="21">
    <location>
        <begin position="17"/>
        <end position="35"/>
    </location>
</feature>
<evidence type="ECO:0000256" key="17">
    <source>
        <dbReference type="ARBA" id="ARBA00023211"/>
    </source>
</evidence>
<dbReference type="Pfam" id="PF01068">
    <property type="entry name" value="DNA_ligase_A_M"/>
    <property type="match status" value="1"/>
</dbReference>
<evidence type="ECO:0000256" key="7">
    <source>
        <dbReference type="ARBA" id="ARBA00022723"/>
    </source>
</evidence>
<reference evidence="23 24" key="1">
    <citation type="submission" date="2020-03" db="EMBL/GenBank/DDBJ databases">
        <title>Genomic Encyclopedia of Type Strains, Phase IV (KMG-IV): sequencing the most valuable type-strain genomes for metagenomic binning, comparative biology and taxonomic classification.</title>
        <authorList>
            <person name="Goeker M."/>
        </authorList>
    </citation>
    <scope>NUCLEOTIDE SEQUENCE [LARGE SCALE GENOMIC DNA]</scope>
    <source>
        <strain evidence="23 24">DSM 102865</strain>
    </source>
</reference>
<evidence type="ECO:0000256" key="13">
    <source>
        <dbReference type="ARBA" id="ARBA00022932"/>
    </source>
</evidence>
<keyword evidence="3 23" id="KW-0436">Ligase</keyword>
<keyword evidence="13" id="KW-0239">DNA-directed DNA polymerase</keyword>
<dbReference type="PANTHER" id="PTHR42705:SF2">
    <property type="entry name" value="BIFUNCTIONAL NON-HOMOLOGOUS END JOINING PROTEIN LIGD"/>
    <property type="match status" value="1"/>
</dbReference>
<evidence type="ECO:0000256" key="12">
    <source>
        <dbReference type="ARBA" id="ARBA00022840"/>
    </source>
</evidence>
<feature type="compositionally biased region" description="Basic and acidic residues" evidence="21">
    <location>
        <begin position="235"/>
        <end position="254"/>
    </location>
</feature>
<evidence type="ECO:0000256" key="21">
    <source>
        <dbReference type="SAM" id="MobiDB-lite"/>
    </source>
</evidence>
<evidence type="ECO:0000256" key="10">
    <source>
        <dbReference type="ARBA" id="ARBA00022801"/>
    </source>
</evidence>
<dbReference type="InterPro" id="IPR014146">
    <property type="entry name" value="LigD_ligase_dom"/>
</dbReference>
<feature type="region of interest" description="Disordered" evidence="21">
    <location>
        <begin position="1"/>
        <end position="35"/>
    </location>
</feature>
<dbReference type="Gene3D" id="3.30.1490.70">
    <property type="match status" value="1"/>
</dbReference>
<keyword evidence="7" id="KW-0479">Metal-binding</keyword>
<dbReference type="Gene3D" id="3.30.470.30">
    <property type="entry name" value="DNA ligase/mRNA capping enzyme"/>
    <property type="match status" value="1"/>
</dbReference>
<feature type="region of interest" description="Disordered" evidence="21">
    <location>
        <begin position="201"/>
        <end position="254"/>
    </location>
</feature>
<dbReference type="Gene3D" id="3.90.920.10">
    <property type="entry name" value="DNA primase, PRIM domain"/>
    <property type="match status" value="1"/>
</dbReference>
<dbReference type="CDD" id="cd04865">
    <property type="entry name" value="LigD_Pol_like_2"/>
    <property type="match status" value="1"/>
</dbReference>
<keyword evidence="18" id="KW-0511">Multifunctional enzyme</keyword>
<keyword evidence="16" id="KW-0234">DNA repair</keyword>
<dbReference type="CDD" id="cd07906">
    <property type="entry name" value="Adenylation_DNA_ligase_LigD_LigC"/>
    <property type="match status" value="1"/>
</dbReference>
<evidence type="ECO:0000256" key="5">
    <source>
        <dbReference type="ARBA" id="ARBA00022695"/>
    </source>
</evidence>
<dbReference type="SUPFAM" id="SSF50249">
    <property type="entry name" value="Nucleic acid-binding proteins"/>
    <property type="match status" value="1"/>
</dbReference>
<dbReference type="InterPro" id="IPR012340">
    <property type="entry name" value="NA-bd_OB-fold"/>
</dbReference>
<dbReference type="SUPFAM" id="SSF56091">
    <property type="entry name" value="DNA ligase/mRNA capping enzyme, catalytic domain"/>
    <property type="match status" value="1"/>
</dbReference>
<evidence type="ECO:0000256" key="6">
    <source>
        <dbReference type="ARBA" id="ARBA00022722"/>
    </source>
</evidence>
<keyword evidence="14" id="KW-0238">DNA-binding</keyword>
<dbReference type="Pfam" id="PF13298">
    <property type="entry name" value="LigD_N"/>
    <property type="match status" value="1"/>
</dbReference>
<keyword evidence="17" id="KW-0464">Manganese</keyword>
<dbReference type="GO" id="GO:0003910">
    <property type="term" value="F:DNA ligase (ATP) activity"/>
    <property type="evidence" value="ECO:0007669"/>
    <property type="project" value="UniProtKB-EC"/>
</dbReference>
<dbReference type="Gene3D" id="2.40.50.140">
    <property type="entry name" value="Nucleic acid-binding proteins"/>
    <property type="match status" value="1"/>
</dbReference>
<comment type="cofactor">
    <cofactor evidence="1">
        <name>Mn(2+)</name>
        <dbReference type="ChEBI" id="CHEBI:29035"/>
    </cofactor>
</comment>
<evidence type="ECO:0000256" key="18">
    <source>
        <dbReference type="ARBA" id="ARBA00023268"/>
    </source>
</evidence>
<evidence type="ECO:0000256" key="11">
    <source>
        <dbReference type="ARBA" id="ARBA00022839"/>
    </source>
</evidence>
<evidence type="ECO:0000256" key="19">
    <source>
        <dbReference type="ARBA" id="ARBA00029943"/>
    </source>
</evidence>
<keyword evidence="15" id="KW-0233">DNA recombination</keyword>
<evidence type="ECO:0000256" key="15">
    <source>
        <dbReference type="ARBA" id="ARBA00023172"/>
    </source>
</evidence>
<keyword evidence="9" id="KW-0227">DNA damage</keyword>
<dbReference type="InterPro" id="IPR012310">
    <property type="entry name" value="DNA_ligase_ATP-dep_cent"/>
</dbReference>
<dbReference type="InterPro" id="IPR052171">
    <property type="entry name" value="NHEJ_LigD"/>
</dbReference>
<evidence type="ECO:0000256" key="16">
    <source>
        <dbReference type="ARBA" id="ARBA00023204"/>
    </source>
</evidence>
<protein>
    <recommendedName>
        <fullName evidence="2">DNA ligase (ATP)</fullName>
        <ecNumber evidence="2">6.5.1.1</ecNumber>
    </recommendedName>
    <alternativeName>
        <fullName evidence="19">NHEJ DNA polymerase</fullName>
    </alternativeName>
</protein>
<dbReference type="Pfam" id="PF21686">
    <property type="entry name" value="LigD_Prim-Pol"/>
    <property type="match status" value="1"/>
</dbReference>
<evidence type="ECO:0000256" key="9">
    <source>
        <dbReference type="ARBA" id="ARBA00022763"/>
    </source>
</evidence>
<feature type="compositionally biased region" description="Polar residues" evidence="21">
    <location>
        <begin position="1"/>
        <end position="12"/>
    </location>
</feature>
<name>A0ABX0UMT6_9BACT</name>
<keyword evidence="12" id="KW-0067">ATP-binding</keyword>
<evidence type="ECO:0000256" key="8">
    <source>
        <dbReference type="ARBA" id="ARBA00022741"/>
    </source>
</evidence>
<dbReference type="NCBIfam" id="TIGR02776">
    <property type="entry name" value="NHEJ_ligase_prk"/>
    <property type="match status" value="1"/>
</dbReference>
<dbReference type="NCBIfam" id="TIGR02778">
    <property type="entry name" value="ligD_pol"/>
    <property type="match status" value="1"/>
</dbReference>
<proteinExistence type="predicted"/>
<keyword evidence="24" id="KW-1185">Reference proteome</keyword>
<dbReference type="InterPro" id="IPR014143">
    <property type="entry name" value="NHEJ_ligase_prk"/>
</dbReference>
<keyword evidence="10" id="KW-0378">Hydrolase</keyword>
<evidence type="ECO:0000313" key="23">
    <source>
        <dbReference type="EMBL" id="NIJ54318.1"/>
    </source>
</evidence>
<evidence type="ECO:0000256" key="1">
    <source>
        <dbReference type="ARBA" id="ARBA00001936"/>
    </source>
</evidence>
<keyword evidence="11" id="KW-0269">Exonuclease</keyword>
<dbReference type="Pfam" id="PF04679">
    <property type="entry name" value="DNA_ligase_A_C"/>
    <property type="match status" value="1"/>
</dbReference>
<evidence type="ECO:0000256" key="14">
    <source>
        <dbReference type="ARBA" id="ARBA00023125"/>
    </source>
</evidence>
<dbReference type="PANTHER" id="PTHR42705">
    <property type="entry name" value="BIFUNCTIONAL NON-HOMOLOGOUS END JOINING PROTEIN LIGD"/>
    <property type="match status" value="1"/>
</dbReference>
<dbReference type="EC" id="6.5.1.1" evidence="2"/>
<evidence type="ECO:0000313" key="24">
    <source>
        <dbReference type="Proteomes" id="UP001179181"/>
    </source>
</evidence>
<feature type="domain" description="ATP-dependent DNA ligase family profile" evidence="22">
    <location>
        <begin position="357"/>
        <end position="492"/>
    </location>
</feature>